<keyword evidence="6 11" id="KW-0732">Signal</keyword>
<evidence type="ECO:0000256" key="6">
    <source>
        <dbReference type="ARBA" id="ARBA00022729"/>
    </source>
</evidence>
<feature type="domain" description="Fibronectin type-III" evidence="13">
    <location>
        <begin position="1020"/>
        <end position="1109"/>
    </location>
</feature>
<keyword evidence="7" id="KW-0677">Repeat</keyword>
<dbReference type="PROSITE" id="PS50026">
    <property type="entry name" value="EGF_3"/>
    <property type="match status" value="2"/>
</dbReference>
<dbReference type="FunFam" id="2.60.40.10:FF:000099">
    <property type="entry name" value="Fibronectin 1"/>
    <property type="match status" value="2"/>
</dbReference>
<dbReference type="SUPFAM" id="SSF49265">
    <property type="entry name" value="Fibronectin type III"/>
    <property type="match status" value="5"/>
</dbReference>
<dbReference type="PROSITE" id="PS00022">
    <property type="entry name" value="EGF_1"/>
    <property type="match status" value="5"/>
</dbReference>
<keyword evidence="8 10" id="KW-1015">Disulfide bond</keyword>
<dbReference type="Gene3D" id="3.90.215.10">
    <property type="entry name" value="Gamma Fibrinogen, chain A, domain 1"/>
    <property type="match status" value="1"/>
</dbReference>
<evidence type="ECO:0000256" key="11">
    <source>
        <dbReference type="SAM" id="SignalP"/>
    </source>
</evidence>
<dbReference type="Pfam" id="PF07974">
    <property type="entry name" value="EGF_2"/>
    <property type="match status" value="1"/>
</dbReference>
<proteinExistence type="inferred from homology"/>
<comment type="similarity">
    <text evidence="2">Belongs to the tenascin family.</text>
</comment>
<feature type="domain" description="Fibronectin type-III" evidence="13">
    <location>
        <begin position="750"/>
        <end position="839"/>
    </location>
</feature>
<dbReference type="FunFam" id="2.10.25.10:FF:000001">
    <property type="entry name" value="Tenascin C"/>
    <property type="match status" value="10"/>
</dbReference>
<dbReference type="PROSITE" id="PS51406">
    <property type="entry name" value="FIBRINOGEN_C_2"/>
    <property type="match status" value="1"/>
</dbReference>
<feature type="domain" description="Fibronectin type-III" evidence="13">
    <location>
        <begin position="1197"/>
        <end position="1285"/>
    </location>
</feature>
<keyword evidence="3" id="KW-0964">Secreted</keyword>
<reference key="1">
    <citation type="journal article" date="2007" name="Nature">
        <title>The medaka draft genome and insights into vertebrate genome evolution.</title>
        <authorList>
            <person name="Kasahara M."/>
            <person name="Naruse K."/>
            <person name="Sasaki S."/>
            <person name="Nakatani Y."/>
            <person name="Qu W."/>
            <person name="Ahsan B."/>
            <person name="Yamada T."/>
            <person name="Nagayasu Y."/>
            <person name="Doi K."/>
            <person name="Kasai Y."/>
            <person name="Jindo T."/>
            <person name="Kobayashi D."/>
            <person name="Shimada A."/>
            <person name="Toyoda A."/>
            <person name="Kuroki Y."/>
            <person name="Fujiyama A."/>
            <person name="Sasaki T."/>
            <person name="Shimizu A."/>
            <person name="Asakawa S."/>
            <person name="Shimizu N."/>
            <person name="Hashimoto S."/>
            <person name="Yang J."/>
            <person name="Lee Y."/>
            <person name="Matsushima K."/>
            <person name="Sugano S."/>
            <person name="Sakaizumi M."/>
            <person name="Narita T."/>
            <person name="Ohishi K."/>
            <person name="Haga S."/>
            <person name="Ohta F."/>
            <person name="Nomoto H."/>
            <person name="Nogata K."/>
            <person name="Morishita T."/>
            <person name="Endo T."/>
            <person name="Shin-I T."/>
            <person name="Takeda H."/>
            <person name="Morishita S."/>
            <person name="Kohara Y."/>
        </authorList>
    </citation>
    <scope>NUCLEOTIDE SEQUENCE [LARGE SCALE GENOMIC DNA]</scope>
    <source>
        <strain>Hd-rR</strain>
    </source>
</reference>
<evidence type="ECO:0000256" key="10">
    <source>
        <dbReference type="PROSITE-ProRule" id="PRU00076"/>
    </source>
</evidence>
<reference evidence="15" key="4">
    <citation type="submission" date="2025-09" db="UniProtKB">
        <authorList>
            <consortium name="Ensembl"/>
        </authorList>
    </citation>
    <scope>IDENTIFICATION</scope>
    <source>
        <strain evidence="15">HNI</strain>
    </source>
</reference>
<dbReference type="InterPro" id="IPR036056">
    <property type="entry name" value="Fibrinogen-like_C"/>
</dbReference>
<dbReference type="PANTHER" id="PTHR46708:SF1">
    <property type="entry name" value="TENASCIN"/>
    <property type="match status" value="1"/>
</dbReference>
<dbReference type="Pfam" id="PF00147">
    <property type="entry name" value="Fibrinogen_C"/>
    <property type="match status" value="1"/>
</dbReference>
<dbReference type="PANTHER" id="PTHR46708">
    <property type="entry name" value="TENASCIN"/>
    <property type="match status" value="1"/>
</dbReference>
<name>A0A3P9L112_ORYLA</name>
<feature type="domain" description="EGF-like" evidence="12">
    <location>
        <begin position="381"/>
        <end position="412"/>
    </location>
</feature>
<dbReference type="InterPro" id="IPR000742">
    <property type="entry name" value="EGF"/>
</dbReference>
<feature type="disulfide bond" evidence="10">
    <location>
        <begin position="199"/>
        <end position="209"/>
    </location>
</feature>
<evidence type="ECO:0000256" key="7">
    <source>
        <dbReference type="ARBA" id="ARBA00022737"/>
    </source>
</evidence>
<reference evidence="15 16" key="2">
    <citation type="submission" date="2017-04" db="EMBL/GenBank/DDBJ databases">
        <title>CpG methylation of centromeres and impact of large insertions on vertebrate speciation.</title>
        <authorList>
            <person name="Ichikawa K."/>
            <person name="Yoshimura J."/>
            <person name="Morishita S."/>
        </authorList>
    </citation>
    <scope>NUCLEOTIDE SEQUENCE</scope>
    <source>
        <strain evidence="15 16">HNI</strain>
    </source>
</reference>
<feature type="chain" id="PRO_5017988872" evidence="11">
    <location>
        <begin position="23"/>
        <end position="1509"/>
    </location>
</feature>
<dbReference type="InterPro" id="IPR041161">
    <property type="entry name" value="EGF_Tenascin"/>
</dbReference>
<dbReference type="Pfam" id="PF25024">
    <property type="entry name" value="EGF_TEN"/>
    <property type="match status" value="1"/>
</dbReference>
<dbReference type="CDD" id="cd00054">
    <property type="entry name" value="EGF_CA"/>
    <property type="match status" value="1"/>
</dbReference>
<dbReference type="Pfam" id="PF23106">
    <property type="entry name" value="EGF_Teneurin"/>
    <property type="match status" value="2"/>
</dbReference>
<keyword evidence="4" id="KW-0272">Extracellular matrix</keyword>
<comment type="caution">
    <text evidence="10">Lacks conserved residue(s) required for the propagation of feature annotation.</text>
</comment>
<reference evidence="15" key="3">
    <citation type="submission" date="2025-08" db="UniProtKB">
        <authorList>
            <consortium name="Ensembl"/>
        </authorList>
    </citation>
    <scope>IDENTIFICATION</scope>
    <source>
        <strain evidence="15">HNI</strain>
    </source>
</reference>
<dbReference type="InterPro" id="IPR002181">
    <property type="entry name" value="Fibrinogen_a/b/g_C_dom"/>
</dbReference>
<dbReference type="InterPro" id="IPR013111">
    <property type="entry name" value="EGF_extracell"/>
</dbReference>
<evidence type="ECO:0000313" key="16">
    <source>
        <dbReference type="Proteomes" id="UP000265180"/>
    </source>
</evidence>
<evidence type="ECO:0000313" key="15">
    <source>
        <dbReference type="Ensembl" id="ENSORLP00020014410.1"/>
    </source>
</evidence>
<evidence type="ECO:0000256" key="5">
    <source>
        <dbReference type="ARBA" id="ARBA00022536"/>
    </source>
</evidence>
<dbReference type="CDD" id="cd00087">
    <property type="entry name" value="FReD"/>
    <property type="match status" value="1"/>
</dbReference>
<keyword evidence="9" id="KW-0325">Glycoprotein</keyword>
<evidence type="ECO:0000256" key="1">
    <source>
        <dbReference type="ARBA" id="ARBA00004498"/>
    </source>
</evidence>
<evidence type="ECO:0000259" key="14">
    <source>
        <dbReference type="PROSITE" id="PS51406"/>
    </source>
</evidence>
<feature type="domain" description="Fibronectin type-III" evidence="13">
    <location>
        <begin position="840"/>
        <end position="932"/>
    </location>
</feature>
<dbReference type="Pfam" id="PF18720">
    <property type="entry name" value="EGF_Tenascin"/>
    <property type="match status" value="1"/>
</dbReference>
<dbReference type="CDD" id="cd00063">
    <property type="entry name" value="FN3"/>
    <property type="match status" value="8"/>
</dbReference>
<feature type="domain" description="Fibronectin type-III" evidence="13">
    <location>
        <begin position="571"/>
        <end position="661"/>
    </location>
</feature>
<feature type="domain" description="Fibronectin type-III" evidence="13">
    <location>
        <begin position="1110"/>
        <end position="1196"/>
    </location>
</feature>
<keyword evidence="5 10" id="KW-0245">EGF-like domain</keyword>
<evidence type="ECO:0000256" key="8">
    <source>
        <dbReference type="ARBA" id="ARBA00023157"/>
    </source>
</evidence>
<dbReference type="SMART" id="SM00186">
    <property type="entry name" value="FBG"/>
    <property type="match status" value="1"/>
</dbReference>
<evidence type="ECO:0000259" key="12">
    <source>
        <dbReference type="PROSITE" id="PS50026"/>
    </source>
</evidence>
<feature type="domain" description="Fibronectin type-III" evidence="13">
    <location>
        <begin position="933"/>
        <end position="1016"/>
    </location>
</feature>
<dbReference type="FunFam" id="2.60.40.10:FF:000162">
    <property type="entry name" value="Tenascin C"/>
    <property type="match status" value="1"/>
</dbReference>
<dbReference type="Gene3D" id="2.60.40.10">
    <property type="entry name" value="Immunoglobulins"/>
    <property type="match status" value="8"/>
</dbReference>
<comment type="subcellular location">
    <subcellularLocation>
        <location evidence="1">Secreted</location>
        <location evidence="1">Extracellular space</location>
        <location evidence="1">Extracellular matrix</location>
    </subcellularLocation>
</comment>
<dbReference type="Gene3D" id="2.10.25.10">
    <property type="entry name" value="Laminin"/>
    <property type="match status" value="12"/>
</dbReference>
<dbReference type="Proteomes" id="UP000265180">
    <property type="component" value="Chromosome 9"/>
</dbReference>
<feature type="domain" description="EGF-like" evidence="12">
    <location>
        <begin position="195"/>
        <end position="226"/>
    </location>
</feature>
<evidence type="ECO:0000256" key="9">
    <source>
        <dbReference type="ARBA" id="ARBA00023180"/>
    </source>
</evidence>
<feature type="disulfide bond" evidence="10">
    <location>
        <begin position="402"/>
        <end position="411"/>
    </location>
</feature>
<feature type="disulfide bond" evidence="10">
    <location>
        <begin position="216"/>
        <end position="225"/>
    </location>
</feature>
<dbReference type="InterPro" id="IPR050991">
    <property type="entry name" value="ECM_Regulatory_Proteins"/>
</dbReference>
<dbReference type="Gene3D" id="2.20.25.10">
    <property type="match status" value="1"/>
</dbReference>
<dbReference type="Pfam" id="PF00041">
    <property type="entry name" value="fn3"/>
    <property type="match status" value="8"/>
</dbReference>
<evidence type="ECO:0000256" key="4">
    <source>
        <dbReference type="ARBA" id="ARBA00022530"/>
    </source>
</evidence>
<accession>A0A3P9L112</accession>
<dbReference type="Ensembl" id="ENSORLT00020022177.1">
    <property type="protein sequence ID" value="ENSORLP00020014410.1"/>
    <property type="gene ID" value="ENSORLG00020015471.1"/>
</dbReference>
<dbReference type="InterPro" id="IPR003961">
    <property type="entry name" value="FN3_dom"/>
</dbReference>
<protein>
    <submittedName>
        <fullName evidence="15">Tenascin C</fullName>
    </submittedName>
</protein>
<feature type="disulfide bond" evidence="10">
    <location>
        <begin position="385"/>
        <end position="395"/>
    </location>
</feature>
<dbReference type="PROSITE" id="PS50853">
    <property type="entry name" value="FN3"/>
    <property type="match status" value="7"/>
</dbReference>
<organism evidence="15 16">
    <name type="scientific">Oryzias latipes</name>
    <name type="common">Japanese rice fish</name>
    <name type="synonym">Japanese killifish</name>
    <dbReference type="NCBI Taxonomy" id="8090"/>
    <lineage>
        <taxon>Eukaryota</taxon>
        <taxon>Metazoa</taxon>
        <taxon>Chordata</taxon>
        <taxon>Craniata</taxon>
        <taxon>Vertebrata</taxon>
        <taxon>Euteleostomi</taxon>
        <taxon>Actinopterygii</taxon>
        <taxon>Neopterygii</taxon>
        <taxon>Teleostei</taxon>
        <taxon>Neoteleostei</taxon>
        <taxon>Acanthomorphata</taxon>
        <taxon>Ovalentaria</taxon>
        <taxon>Atherinomorphae</taxon>
        <taxon>Beloniformes</taxon>
        <taxon>Adrianichthyidae</taxon>
        <taxon>Oryziinae</taxon>
        <taxon>Oryzias</taxon>
    </lineage>
</organism>
<evidence type="ECO:0000256" key="3">
    <source>
        <dbReference type="ARBA" id="ARBA00022525"/>
    </source>
</evidence>
<dbReference type="SMART" id="SM00181">
    <property type="entry name" value="EGF"/>
    <property type="match status" value="12"/>
</dbReference>
<dbReference type="FunFam" id="3.90.215.10:FF:000001">
    <property type="entry name" value="Tenascin isoform 1"/>
    <property type="match status" value="1"/>
</dbReference>
<sequence length="1509" mass="164673">MEMRGFLLCCFTAALLSQLSTCGLIKKVIRHQREALMPKNTQENLTLPHPDHPVVFNHVYNINVPSTPLCSVDLDLPGGSRSKNAGMDVQNSDQMEHTLDDNNQIVFTHRISIPKQACGCDNQLPNIKDILSRLEMLESELSSLREQCSSGAGCCGSQVTAGELSTKPYCNGRGNWSTDSCSCTCEPGWKGLNCTEPECPNDCQDQGRCVDGQCECFEGFTGDDCSIEICLMDCGDYGHCVEGSCLCEDGFIGEDCSQTNCLNNCLGRGHCVEDECICDHPWTGSDCSELICPNDCYDRGQCINGTCYCEEGFTGEDCGELTCPANCNNRGKCVDGQCVCQTGYSGEDCSKLTCPKNCHERGHCFNGKCICDPGFEGEDCSILSCPDNCSNNGQCINGECICDIGYQGEDCSELSCPNNCQEKGRCINGQCMCEKGYTGEDCSTKTCPRDCMGRGDCVDGKCVCLVGFTGKDCSELTCPNDCQDQGQCINGQCVCHQGFTGEDCSEKTCPSNCLDRGSCVDGSCICYKGFTGTDCSEPTCPGDCQNHGSCENGVCVCDEGFVGDDCSNVSPPKDLTVVEVTPETVDLSWENEMHVTEYFITYLPTAPGGLELEMRVPGDQKEATIQELEPGVEYLISVYAVLSNKKSVPVSARVATNLPEPEGLKFKSVRETSVEVQWDPLDIPFDGWNLIFRNTKEDDGEILNSLGRPETVFEQSGLGPGQEYEVKLEVVKNSKRGPPASKSVVTMIDAPRHVDVRDVTDNTALVTWFQPVADVDGISISYGPNLDPANRRAVELPPTDTQYHLGGLSADTQYDVSLKARKGDQSSSPAHHSFLTDLDPPRDLKTVELTDESITLEWENSRAQVDNYRIKYGPLSGGEHRELLFPSGLKTSTQAKISGLRPGTEYGMGVTAVRGERESLPATTNAVTALDAPKDLTVAEVTETSMLLRWKHPLAKLDSYRLVFVSAEGHRTEEVLPAGSESYTMKSLTPGMLYTISISAERGHRTSVPVTASAPTELGPPKAIHFSEVTDTSATVHWMTVGAQVDSYLVTYVPAHGGNGRTLTVDGSEFHSVLPNLTPGVTYEVTIVAVKGERESKPGSESVTTALDKPRGLTAVNITDSEALLLWQPAIATVDGYVISYTADSGAPVMVRVSGNVVEFDMSSLTPATHYTVKVYAVRDLAKSAATTTEFTTDVDAPQELAASNIQTENALLTWKPPRANISAYILTFEAADGAMREVFLSPTAVSYNMVQLSASTEYSIRLQALAGPKRSRVVTTFLTTTGVLYRHPRDCSQALLNGDATSGLHTIYVGGDEKQPLQVYCDMSADGGGWIVFLRRKSGKVEFFRNWKNYTGGFGDMTDEFWLGLSNLHKITAGGQYELRVDLKDKGETAHAQYEKFSVSEPRSRYKVHVGGYSGTAGDSMTYHHGRPFSTYDHDNDIAVTNCALSYKGAFWYKNCHRVNLMGRYGDNNHSKGVNWFHWKGHEHSIEFAEMKIRPSNFRNLEGRRKRS</sequence>
<feature type="signal peptide" evidence="11">
    <location>
        <begin position="1"/>
        <end position="22"/>
    </location>
</feature>
<dbReference type="InterPro" id="IPR013783">
    <property type="entry name" value="Ig-like_fold"/>
</dbReference>
<feature type="domain" description="Fibrinogen C-terminal" evidence="14">
    <location>
        <begin position="1283"/>
        <end position="1498"/>
    </location>
</feature>
<dbReference type="InterPro" id="IPR036116">
    <property type="entry name" value="FN3_sf"/>
</dbReference>
<evidence type="ECO:0000256" key="2">
    <source>
        <dbReference type="ARBA" id="ARBA00008673"/>
    </source>
</evidence>
<dbReference type="InterPro" id="IPR014716">
    <property type="entry name" value="Fibrinogen_a/b/g_C_1"/>
</dbReference>
<evidence type="ECO:0000259" key="13">
    <source>
        <dbReference type="PROSITE" id="PS50853"/>
    </source>
</evidence>
<dbReference type="PROSITE" id="PS01186">
    <property type="entry name" value="EGF_2"/>
    <property type="match status" value="5"/>
</dbReference>
<dbReference type="SMART" id="SM00060">
    <property type="entry name" value="FN3"/>
    <property type="match status" value="8"/>
</dbReference>
<dbReference type="SUPFAM" id="SSF56496">
    <property type="entry name" value="Fibrinogen C-terminal domain-like"/>
    <property type="match status" value="1"/>
</dbReference>